<dbReference type="Proteomes" id="UP000000263">
    <property type="component" value="Chromosome"/>
</dbReference>
<name>A7NQ25_ROSCS</name>
<sequence>MALGCAVVPSPLILYKTRGAQREAFGGRWRYFVSMRATLSGGEARGARHEAGGGGALSSVGFFGWFGISGKGFCRRGRLLRRYACPTSWRGRVTGFTAGERQIDGRLPARWDAAATETLMLTDLPPDAAETVWYGMRAGVEGSDQDATSQ</sequence>
<accession>A7NQ25</accession>
<gene>
    <name evidence="1" type="ordered locus">Rcas_3622</name>
</gene>
<keyword evidence="2" id="KW-1185">Reference proteome</keyword>
<organism evidence="1 2">
    <name type="scientific">Roseiflexus castenholzii (strain DSM 13941 / HLO8)</name>
    <dbReference type="NCBI Taxonomy" id="383372"/>
    <lineage>
        <taxon>Bacteria</taxon>
        <taxon>Bacillati</taxon>
        <taxon>Chloroflexota</taxon>
        <taxon>Chloroflexia</taxon>
        <taxon>Chloroflexales</taxon>
        <taxon>Roseiflexineae</taxon>
        <taxon>Roseiflexaceae</taxon>
        <taxon>Roseiflexus</taxon>
    </lineage>
</organism>
<proteinExistence type="predicted"/>
<protein>
    <submittedName>
        <fullName evidence="1">Uncharacterized protein</fullName>
    </submittedName>
</protein>
<evidence type="ECO:0000313" key="1">
    <source>
        <dbReference type="EMBL" id="ABU59671.1"/>
    </source>
</evidence>
<dbReference type="EMBL" id="CP000804">
    <property type="protein sequence ID" value="ABU59671.1"/>
    <property type="molecule type" value="Genomic_DNA"/>
</dbReference>
<dbReference type="KEGG" id="rca:Rcas_3622"/>
<dbReference type="HOGENOM" id="CLU_1739152_0_0_0"/>
<dbReference type="STRING" id="383372.Rcas_3622"/>
<reference evidence="1 2" key="1">
    <citation type="submission" date="2007-08" db="EMBL/GenBank/DDBJ databases">
        <title>Complete sequence of Roseiflexus castenholzii DSM 13941.</title>
        <authorList>
            <consortium name="US DOE Joint Genome Institute"/>
            <person name="Copeland A."/>
            <person name="Lucas S."/>
            <person name="Lapidus A."/>
            <person name="Barry K."/>
            <person name="Glavina del Rio T."/>
            <person name="Dalin E."/>
            <person name="Tice H."/>
            <person name="Pitluck S."/>
            <person name="Thompson L.S."/>
            <person name="Brettin T."/>
            <person name="Bruce D."/>
            <person name="Detter J.C."/>
            <person name="Han C."/>
            <person name="Tapia R."/>
            <person name="Schmutz J."/>
            <person name="Larimer F."/>
            <person name="Land M."/>
            <person name="Hauser L."/>
            <person name="Kyrpides N."/>
            <person name="Mikhailova N."/>
            <person name="Bryant D.A."/>
            <person name="Hanada S."/>
            <person name="Tsukatani Y."/>
            <person name="Richardson P."/>
        </authorList>
    </citation>
    <scope>NUCLEOTIDE SEQUENCE [LARGE SCALE GENOMIC DNA]</scope>
    <source>
        <strain evidence="2">DSM 13941 / HLO8</strain>
    </source>
</reference>
<evidence type="ECO:0000313" key="2">
    <source>
        <dbReference type="Proteomes" id="UP000000263"/>
    </source>
</evidence>
<dbReference type="AlphaFoldDB" id="A7NQ25"/>